<gene>
    <name evidence="2" type="ORF">CBZ_20330</name>
</gene>
<evidence type="ECO:0008006" key="4">
    <source>
        <dbReference type="Google" id="ProtNLM"/>
    </source>
</evidence>
<evidence type="ECO:0000256" key="1">
    <source>
        <dbReference type="SAM" id="MobiDB-lite"/>
    </source>
</evidence>
<sequence>MATEYWFNTETHAVEEGRHSDWSKLMGPYPTREAAEHALARAKERTEAWDKEERESR</sequence>
<dbReference type="EMBL" id="BIMR01000156">
    <property type="protein sequence ID" value="GCE76977.1"/>
    <property type="molecule type" value="Genomic_DNA"/>
</dbReference>
<dbReference type="AlphaFoldDB" id="A0A402DS79"/>
<feature type="region of interest" description="Disordered" evidence="1">
    <location>
        <begin position="35"/>
        <end position="57"/>
    </location>
</feature>
<proteinExistence type="predicted"/>
<comment type="caution">
    <text evidence="2">The sequence shown here is derived from an EMBL/GenBank/DDBJ whole genome shotgun (WGS) entry which is preliminary data.</text>
</comment>
<dbReference type="RefSeq" id="WP_130781581.1">
    <property type="nucleotide sequence ID" value="NZ_BIMR01000156.1"/>
</dbReference>
<reference evidence="2 3" key="1">
    <citation type="submission" date="2019-01" db="EMBL/GenBank/DDBJ databases">
        <title>Draft genome sequence of Cellulomonas takizawaensis strain TKZ-21.</title>
        <authorList>
            <person name="Yamamura H."/>
            <person name="Hayashi T."/>
            <person name="Hamada M."/>
            <person name="Serisawa Y."/>
            <person name="Matsuyama K."/>
            <person name="Nakagawa Y."/>
            <person name="Otoguro M."/>
            <person name="Yanagida F."/>
            <person name="Hayakawa M."/>
        </authorList>
    </citation>
    <scope>NUCLEOTIDE SEQUENCE [LARGE SCALE GENOMIC DNA]</scope>
    <source>
        <strain evidence="2 3">NBRC12680</strain>
    </source>
</reference>
<evidence type="ECO:0000313" key="3">
    <source>
        <dbReference type="Proteomes" id="UP000289954"/>
    </source>
</evidence>
<name>A0A402DS79_9CELL</name>
<keyword evidence="3" id="KW-1185">Reference proteome</keyword>
<organism evidence="2 3">
    <name type="scientific">Cellulomonas biazotea</name>
    <dbReference type="NCBI Taxonomy" id="1709"/>
    <lineage>
        <taxon>Bacteria</taxon>
        <taxon>Bacillati</taxon>
        <taxon>Actinomycetota</taxon>
        <taxon>Actinomycetes</taxon>
        <taxon>Micrococcales</taxon>
        <taxon>Cellulomonadaceae</taxon>
        <taxon>Cellulomonas</taxon>
    </lineage>
</organism>
<evidence type="ECO:0000313" key="2">
    <source>
        <dbReference type="EMBL" id="GCE76977.1"/>
    </source>
</evidence>
<protein>
    <recommendedName>
        <fullName evidence="4">SPOR domain-containing protein</fullName>
    </recommendedName>
</protein>
<dbReference type="OrthoDB" id="3268477at2"/>
<dbReference type="Proteomes" id="UP000289954">
    <property type="component" value="Unassembled WGS sequence"/>
</dbReference>
<accession>A0A402DS79</accession>